<dbReference type="HOGENOM" id="CLU_825827_0_0_7"/>
<protein>
    <submittedName>
        <fullName evidence="1">NA</fullName>
    </submittedName>
</protein>
<name>Q1MRZ6_LAWIP</name>
<gene>
    <name evidence="1" type="ordered locus">LI0174</name>
</gene>
<keyword evidence="2" id="KW-1185">Reference proteome</keyword>
<proteinExistence type="predicted"/>
<dbReference type="AlphaFoldDB" id="Q1MRZ6"/>
<evidence type="ECO:0000313" key="2">
    <source>
        <dbReference type="Proteomes" id="UP000002430"/>
    </source>
</evidence>
<accession>Q1MRZ6</accession>
<evidence type="ECO:0000313" key="1">
    <source>
        <dbReference type="EMBL" id="CAJ54230.1"/>
    </source>
</evidence>
<organism evidence="1 2">
    <name type="scientific">Lawsonia intracellularis (strain PHE/MN1-00)</name>
    <dbReference type="NCBI Taxonomy" id="363253"/>
    <lineage>
        <taxon>Bacteria</taxon>
        <taxon>Pseudomonadati</taxon>
        <taxon>Thermodesulfobacteriota</taxon>
        <taxon>Desulfovibrionia</taxon>
        <taxon>Desulfovibrionales</taxon>
        <taxon>Desulfovibrionaceae</taxon>
        <taxon>Lawsonia</taxon>
    </lineage>
</organism>
<dbReference type="EMBL" id="AM180252">
    <property type="protein sequence ID" value="CAJ54230.1"/>
    <property type="molecule type" value="Genomic_DNA"/>
</dbReference>
<dbReference type="STRING" id="363253.LI0174"/>
<dbReference type="Proteomes" id="UP000002430">
    <property type="component" value="Chromosome"/>
</dbReference>
<dbReference type="RefSeq" id="WP_011526256.1">
    <property type="nucleotide sequence ID" value="NC_008011.1"/>
</dbReference>
<dbReference type="KEGG" id="lip:LI0174"/>
<sequence length="336" mass="39938">MTTDILQKALESSFNSFVKSEYIKRNFEYTSQEDAVWLKENWNLPLMELNYDFDDIFSILFLNDLITYFHQLINNFEYHSFITTVYEQDFKMIINKYQKWIKHVYNISCQYKLSFADLCHPFNIEEFIKNKIRDTQLHLPTFISTTTSTGFVGTSRIDGKWKFVVDFTKEDLNYEALLNLFKEQLAIEFAYLSKKITPHIENVLTEIVKEDNRTETYENSRLSRLYGLAQWDHRLKYIDTKGNNIGKFKCGLRKLNWPYCESECKSDNKYFICKNREACKKALKRQLQGTIQSIENKKSVAMIETGCTMPKNAKKIFERYSMPDVTKIYPLAYLHI</sequence>
<reference evidence="1 2" key="1">
    <citation type="submission" date="2005-11" db="EMBL/GenBank/DDBJ databases">
        <title>The complete genome sequence of Lawsonia intracellularis: the causative agent of proliferative enteropathy.</title>
        <authorList>
            <person name="Kaur K."/>
            <person name="Zhang Q."/>
            <person name="Beckler D."/>
            <person name="Munir S."/>
            <person name="Li L."/>
            <person name="Kinsley K."/>
            <person name="Herron L."/>
            <person name="Peterson A."/>
            <person name="May B."/>
            <person name="Singh S."/>
            <person name="Gebhart C."/>
            <person name="Kapur V."/>
        </authorList>
    </citation>
    <scope>NUCLEOTIDE SEQUENCE [LARGE SCALE GENOMIC DNA]</scope>
    <source>
        <strain evidence="1 2">PHE/MN1-00</strain>
    </source>
</reference>